<evidence type="ECO:0000313" key="7">
    <source>
        <dbReference type="Proteomes" id="UP000595046"/>
    </source>
</evidence>
<keyword evidence="4" id="KW-0732">Signal</keyword>
<feature type="signal peptide" evidence="4">
    <location>
        <begin position="1"/>
        <end position="26"/>
    </location>
</feature>
<dbReference type="InterPro" id="IPR001330">
    <property type="entry name" value="Prenyltrans"/>
</dbReference>
<reference evidence="7" key="1">
    <citation type="submission" date="2020-02" db="EMBL/GenBank/DDBJ databases">
        <title>Streptomyces sp. ASO4wet.</title>
        <authorList>
            <person name="Risdian C."/>
            <person name="Landwehr W."/>
            <person name="Schupp P."/>
            <person name="Wink J."/>
        </authorList>
    </citation>
    <scope>NUCLEOTIDE SEQUENCE [LARGE SCALE GENOMIC DNA]</scope>
    <source>
        <strain evidence="7">ASO4wet</strain>
    </source>
</reference>
<evidence type="ECO:0000256" key="1">
    <source>
        <dbReference type="ARBA" id="ARBA00022737"/>
    </source>
</evidence>
<dbReference type="InterPro" id="IPR008930">
    <property type="entry name" value="Terpenoid_cyclase/PrenylTrfase"/>
</dbReference>
<evidence type="ECO:0000313" key="6">
    <source>
        <dbReference type="EMBL" id="QPP09088.1"/>
    </source>
</evidence>
<dbReference type="GO" id="GO:0003824">
    <property type="term" value="F:catalytic activity"/>
    <property type="evidence" value="ECO:0007669"/>
    <property type="project" value="InterPro"/>
</dbReference>
<dbReference type="EMBL" id="CP048882">
    <property type="protein sequence ID" value="QPP09088.1"/>
    <property type="molecule type" value="Genomic_DNA"/>
</dbReference>
<feature type="region of interest" description="Disordered" evidence="2">
    <location>
        <begin position="261"/>
        <end position="287"/>
    </location>
</feature>
<dbReference type="Gene3D" id="1.50.10.20">
    <property type="match status" value="1"/>
</dbReference>
<accession>A0A7T1T9W6</accession>
<feature type="region of interest" description="Disordered" evidence="2">
    <location>
        <begin position="396"/>
        <end position="416"/>
    </location>
</feature>
<dbReference type="SUPFAM" id="SSF48239">
    <property type="entry name" value="Terpenoid cyclases/Protein prenyltransferases"/>
    <property type="match status" value="1"/>
</dbReference>
<feature type="compositionally biased region" description="Basic and acidic residues" evidence="2">
    <location>
        <begin position="265"/>
        <end position="287"/>
    </location>
</feature>
<keyword evidence="3" id="KW-0472">Membrane</keyword>
<feature type="region of interest" description="Disordered" evidence="2">
    <location>
        <begin position="30"/>
        <end position="53"/>
    </location>
</feature>
<feature type="chain" id="PRO_5032505217" evidence="4">
    <location>
        <begin position="27"/>
        <end position="451"/>
    </location>
</feature>
<dbReference type="RefSeq" id="WP_197352864.1">
    <property type="nucleotide sequence ID" value="NZ_CP048882.1"/>
</dbReference>
<keyword evidence="3" id="KW-0812">Transmembrane</keyword>
<organism evidence="6 7">
    <name type="scientific">Streptomyces bathyalis</name>
    <dbReference type="NCBI Taxonomy" id="2710756"/>
    <lineage>
        <taxon>Bacteria</taxon>
        <taxon>Bacillati</taxon>
        <taxon>Actinomycetota</taxon>
        <taxon>Actinomycetes</taxon>
        <taxon>Kitasatosporales</taxon>
        <taxon>Streptomycetaceae</taxon>
        <taxon>Streptomyces</taxon>
    </lineage>
</organism>
<keyword evidence="1" id="KW-0677">Repeat</keyword>
<proteinExistence type="predicted"/>
<dbReference type="AlphaFoldDB" id="A0A7T1T9W6"/>
<feature type="domain" description="Prenyltransferase alpha-alpha toroid" evidence="5">
    <location>
        <begin position="91"/>
        <end position="200"/>
    </location>
</feature>
<evidence type="ECO:0000259" key="5">
    <source>
        <dbReference type="Pfam" id="PF00432"/>
    </source>
</evidence>
<evidence type="ECO:0000256" key="4">
    <source>
        <dbReference type="SAM" id="SignalP"/>
    </source>
</evidence>
<evidence type="ECO:0000256" key="3">
    <source>
        <dbReference type="SAM" id="Phobius"/>
    </source>
</evidence>
<dbReference type="CDD" id="cd00688">
    <property type="entry name" value="ISOPREN_C2_like"/>
    <property type="match status" value="1"/>
</dbReference>
<keyword evidence="3" id="KW-1133">Transmembrane helix</keyword>
<dbReference type="KEGG" id="sbat:G4Z16_24745"/>
<dbReference type="Pfam" id="PF00432">
    <property type="entry name" value="Prenyltrans"/>
    <property type="match status" value="1"/>
</dbReference>
<sequence length="451" mass="45212">MFLRRSITAVTAATAICAVTAPVASAAGSAPRASGTSLAGPANPAAAPGTSISVTSRSAASDAAASGKKTPKALYGKADPKYDGVWRQSMALLALDAAGAEPARAAVDWLTSQQCDDGSFTAYRAEPGAACDEKTPGDTNATGAAVQALAAVGSQDATVRKALAWLRSVQNKDGGWSYNPGGPSDANSVSVVVGALSAAGKAPEKVTKDGKSPYDALTSLQLGCDAKAAERGAFAYQPDKDGKLAANDDATAAAVLAGTGSGLLPERKPDRPVEPLKCGKGDGGKPLARDEAADAGAAHLTSVLEKNGDHLLAVTPGAKGTPDYANTADAVIALAAAGHRAEARKPLNWLAEKLDSWDKAESDPAAVAGVMLAVHATGGDASTLKGTKLLDRLVATGPEPARMPDEKATGGMTKKEGGGSDVLRWSLLGAGLAAGVGVGFLISARRKRQGL</sequence>
<evidence type="ECO:0000256" key="2">
    <source>
        <dbReference type="SAM" id="MobiDB-lite"/>
    </source>
</evidence>
<name>A0A7T1T9W6_9ACTN</name>
<keyword evidence="7" id="KW-1185">Reference proteome</keyword>
<protein>
    <submittedName>
        <fullName evidence="6">Terpene cyclase/mutase family protein</fullName>
    </submittedName>
</protein>
<feature type="compositionally biased region" description="Basic and acidic residues" evidence="2">
    <location>
        <begin position="402"/>
        <end position="416"/>
    </location>
</feature>
<dbReference type="Proteomes" id="UP000595046">
    <property type="component" value="Chromosome"/>
</dbReference>
<gene>
    <name evidence="6" type="ORF">G4Z16_24745</name>
</gene>
<feature type="transmembrane region" description="Helical" evidence="3">
    <location>
        <begin position="422"/>
        <end position="442"/>
    </location>
</feature>